<dbReference type="Proteomes" id="UP000659630">
    <property type="component" value="Unassembled WGS sequence"/>
</dbReference>
<keyword evidence="2" id="KW-1185">Reference proteome</keyword>
<dbReference type="RefSeq" id="WP_186888062.1">
    <property type="nucleotide sequence ID" value="NZ_JACONZ010000003.1"/>
</dbReference>
<dbReference type="AlphaFoldDB" id="A0A923I7G8"/>
<accession>A0A923I7G8</accession>
<comment type="caution">
    <text evidence="1">The sequence shown here is derived from an EMBL/GenBank/DDBJ whole genome shotgun (WGS) entry which is preliminary data.</text>
</comment>
<dbReference type="InterPro" id="IPR005137">
    <property type="entry name" value="BtpA"/>
</dbReference>
<name>A0A923I7G8_9FIRM</name>
<sequence length="241" mass="25378">MFPDDLCGPKAVIAALRLRDGSRKEKLDRCLREAEICADGGVDALLIAGDRFTAPEELASALELLRGAPCPLGVSAGGDFFKSWQLAQRFDAAFVLVSSVAGHLRREDDGAYADRLAACRAGSKIQVIGGVRFQQQPILSGRPWAEDLRLGMGRCDAVAVSGSGGGRETPTGKIRRFRAVAGAFPLVAAGGMTAATLGEKLAEADAVLVSGALRDTGRDSGRVDAGRVKAVMREAARLRDR</sequence>
<dbReference type="Pfam" id="PF03437">
    <property type="entry name" value="BtpA"/>
    <property type="match status" value="1"/>
</dbReference>
<proteinExistence type="predicted"/>
<reference evidence="1" key="1">
    <citation type="submission" date="2020-08" db="EMBL/GenBank/DDBJ databases">
        <title>Genome public.</title>
        <authorList>
            <person name="Liu C."/>
            <person name="Sun Q."/>
        </authorList>
    </citation>
    <scope>NUCLEOTIDE SEQUENCE</scope>
    <source>
        <strain evidence="1">BX8</strain>
    </source>
</reference>
<gene>
    <name evidence="1" type="ORF">H8S23_09265</name>
</gene>
<organism evidence="1 2">
    <name type="scientific">Anaerofilum hominis</name>
    <dbReference type="NCBI Taxonomy" id="2763016"/>
    <lineage>
        <taxon>Bacteria</taxon>
        <taxon>Bacillati</taxon>
        <taxon>Bacillota</taxon>
        <taxon>Clostridia</taxon>
        <taxon>Eubacteriales</taxon>
        <taxon>Oscillospiraceae</taxon>
        <taxon>Anaerofilum</taxon>
    </lineage>
</organism>
<evidence type="ECO:0008006" key="3">
    <source>
        <dbReference type="Google" id="ProtNLM"/>
    </source>
</evidence>
<evidence type="ECO:0000313" key="2">
    <source>
        <dbReference type="Proteomes" id="UP000659630"/>
    </source>
</evidence>
<dbReference type="SUPFAM" id="SSF51395">
    <property type="entry name" value="FMN-linked oxidoreductases"/>
    <property type="match status" value="1"/>
</dbReference>
<dbReference type="EMBL" id="JACONZ010000003">
    <property type="protein sequence ID" value="MBC5581695.1"/>
    <property type="molecule type" value="Genomic_DNA"/>
</dbReference>
<protein>
    <recommendedName>
        <fullName evidence="3">Membrane biogenesis protein</fullName>
    </recommendedName>
</protein>
<evidence type="ECO:0000313" key="1">
    <source>
        <dbReference type="EMBL" id="MBC5581695.1"/>
    </source>
</evidence>